<reference evidence="6 7" key="1">
    <citation type="submission" date="2011-02" db="EMBL/GenBank/DDBJ databases">
        <authorList>
            <person name="Weinstock G."/>
            <person name="Sodergren E."/>
            <person name="Clifton S."/>
            <person name="Fulton L."/>
            <person name="Fulton B."/>
            <person name="Courtney L."/>
            <person name="Fronick C."/>
            <person name="Harrison M."/>
            <person name="Strong C."/>
            <person name="Farmer C."/>
            <person name="Delahaunty K."/>
            <person name="Markovic C."/>
            <person name="Hall O."/>
            <person name="Minx P."/>
            <person name="Tomlinson C."/>
            <person name="Mitreva M."/>
            <person name="Hou S."/>
            <person name="Chen J."/>
            <person name="Wollam A."/>
            <person name="Pepin K.H."/>
            <person name="Johnson M."/>
            <person name="Bhonagiri V."/>
            <person name="Zhang X."/>
            <person name="Suruliraj S."/>
            <person name="Warren W."/>
            <person name="Chinwalla A."/>
            <person name="Mardis E.R."/>
            <person name="Wilson R.K."/>
        </authorList>
    </citation>
    <scope>NUCLEOTIDE SEQUENCE [LARGE SCALE GENOMIC DNA]</scope>
    <source>
        <strain evidence="6 7">YIT 12057</strain>
    </source>
</reference>
<dbReference type="eggNOG" id="COG4225">
    <property type="taxonomic scope" value="Bacteria"/>
</dbReference>
<comment type="pathway">
    <text evidence="4">Glycan metabolism; pectin degradation; 2-dehydro-3-deoxy-D-gluconate from pectin: step 1/5.</text>
</comment>
<protein>
    <recommendedName>
        <fullName evidence="4">Pectinesterase</fullName>
        <ecNumber evidence="4">3.1.1.11</ecNumber>
    </recommendedName>
</protein>
<feature type="active site" evidence="3">
    <location>
        <position position="567"/>
    </location>
</feature>
<dbReference type="HOGENOM" id="CLU_394169_0_0_10"/>
<dbReference type="GO" id="GO:0042545">
    <property type="term" value="P:cell wall modification"/>
    <property type="evidence" value="ECO:0007669"/>
    <property type="project" value="UniProtKB-UniRule"/>
</dbReference>
<evidence type="ECO:0000256" key="2">
    <source>
        <dbReference type="ARBA" id="ARBA00023085"/>
    </source>
</evidence>
<feature type="signal peptide" evidence="4">
    <location>
        <begin position="1"/>
        <end position="28"/>
    </location>
</feature>
<dbReference type="Pfam" id="PF07470">
    <property type="entry name" value="Glyco_hydro_88"/>
    <property type="match status" value="1"/>
</dbReference>
<sequence>MNDFMKKNSICKFIVSGLLLAFPLGMFAQRVSCEQPWSVRMAESEMIRCPESWQLDFQPKLKWDYCHGLELQSMLDVYDRYGDKKFYDYALAYADTMVNNDGTIKMYKREEFSLDRINSGKFIFRIYEQTKDEKYKKALALMRSQLDDHPRNADGGFWHKKVYPNQVWLDGIYMGAPFYAEYAFRNNRVNDYADVINQFLMAARHTYDPKTDLFRHACDVSRTERWADPVTGQSKHSWGRAMGWYAMAFVDALDFIPEHEVGRDSMLMVLNQLAAMVKRVQDAKTGLWYQVLDKSGEKGNYLESSCSTMFVYTLFKAVRKGYIDRSYLDVAIKGYKGILDNFIEVDKDGVVSITRACAVAGLGGKNYRSGDYDYYINETIRSNDPKAVGPFILASLEWERLQEVKKNSTQTQWNRNIVVSRDGTGDYRTLTEAMEGIRAFMDYKVTVFVKNGIYKEKVIVPSWIENVEFVGESVENTVITYDDHANINKMGTFRTYTVKVEGNGITFKNLTIENNAARLGQAVALHTEGDRLVFINCRLLGNQDTVYTGVADTRLCFLNCYIEGTTDFIFGPSTALFEGCTIHSKTNSYVTAASTPAHIAVGYVFKKCKLTAASGVDKVYLGRPWRPYAATVFIDCELGKHICPAGWDNWRNPGNEKTARYAEYGSTGEGASVDGRVNWARQLTKKEAAKYDDMKYIFGMCSDWSPL</sequence>
<dbReference type="Proteomes" id="UP000003416">
    <property type="component" value="Unassembled WGS sequence"/>
</dbReference>
<dbReference type="InterPro" id="IPR010905">
    <property type="entry name" value="Glyco_hydro_88"/>
</dbReference>
<dbReference type="Gene3D" id="1.50.10.10">
    <property type="match status" value="1"/>
</dbReference>
<dbReference type="UniPathway" id="UPA00545">
    <property type="reaction ID" value="UER00823"/>
</dbReference>
<dbReference type="AlphaFoldDB" id="F3PTH8"/>
<dbReference type="InterPro" id="IPR000070">
    <property type="entry name" value="Pectinesterase_cat"/>
</dbReference>
<evidence type="ECO:0000256" key="3">
    <source>
        <dbReference type="PROSITE-ProRule" id="PRU10040"/>
    </source>
</evidence>
<dbReference type="PROSITE" id="PS00503">
    <property type="entry name" value="PECTINESTERASE_2"/>
    <property type="match status" value="1"/>
</dbReference>
<name>F3PTH8_9BACE</name>
<evidence type="ECO:0000313" key="7">
    <source>
        <dbReference type="Proteomes" id="UP000003416"/>
    </source>
</evidence>
<dbReference type="InterPro" id="IPR012334">
    <property type="entry name" value="Pectin_lyas_fold"/>
</dbReference>
<dbReference type="Gene3D" id="2.160.20.10">
    <property type="entry name" value="Single-stranded right-handed beta-helix, Pectin lyase-like"/>
    <property type="match status" value="1"/>
</dbReference>
<evidence type="ECO:0000313" key="6">
    <source>
        <dbReference type="EMBL" id="EGF56903.1"/>
    </source>
</evidence>
<dbReference type="InterPro" id="IPR011050">
    <property type="entry name" value="Pectin_lyase_fold/virulence"/>
</dbReference>
<organism evidence="6 7">
    <name type="scientific">Bacteroides fluxus YIT 12057</name>
    <dbReference type="NCBI Taxonomy" id="763034"/>
    <lineage>
        <taxon>Bacteria</taxon>
        <taxon>Pseudomonadati</taxon>
        <taxon>Bacteroidota</taxon>
        <taxon>Bacteroidia</taxon>
        <taxon>Bacteroidales</taxon>
        <taxon>Bacteroidaceae</taxon>
        <taxon>Bacteroides</taxon>
    </lineage>
</organism>
<dbReference type="GO" id="GO:0045490">
    <property type="term" value="P:pectin catabolic process"/>
    <property type="evidence" value="ECO:0007669"/>
    <property type="project" value="UniProtKB-UniRule"/>
</dbReference>
<keyword evidence="7" id="KW-1185">Reference proteome</keyword>
<dbReference type="STRING" id="763034.HMPREF9446_02046"/>
<feature type="domain" description="Pectinesterase catalytic" evidence="5">
    <location>
        <begin position="416"/>
        <end position="698"/>
    </location>
</feature>
<dbReference type="InterPro" id="IPR052043">
    <property type="entry name" value="PolySaccharide_Degr_Enz"/>
</dbReference>
<dbReference type="InterPro" id="IPR033131">
    <property type="entry name" value="Pectinesterase_Asp_AS"/>
</dbReference>
<comment type="caution">
    <text evidence="6">The sequence shown here is derived from an EMBL/GenBank/DDBJ whole genome shotgun (WGS) entry which is preliminary data.</text>
</comment>
<keyword evidence="2 4" id="KW-0063">Aspartyl esterase</keyword>
<dbReference type="EMBL" id="AFBN01000036">
    <property type="protein sequence ID" value="EGF56903.1"/>
    <property type="molecule type" value="Genomic_DNA"/>
</dbReference>
<keyword evidence="1 4" id="KW-0378">Hydrolase</keyword>
<evidence type="ECO:0000259" key="5">
    <source>
        <dbReference type="Pfam" id="PF01095"/>
    </source>
</evidence>
<dbReference type="EC" id="3.1.1.11" evidence="4"/>
<keyword evidence="4" id="KW-0732">Signal</keyword>
<proteinExistence type="predicted"/>
<dbReference type="eggNOG" id="COG4677">
    <property type="taxonomic scope" value="Bacteria"/>
</dbReference>
<evidence type="ECO:0000256" key="4">
    <source>
        <dbReference type="RuleBase" id="RU000589"/>
    </source>
</evidence>
<dbReference type="SUPFAM" id="SSF51126">
    <property type="entry name" value="Pectin lyase-like"/>
    <property type="match status" value="1"/>
</dbReference>
<feature type="chain" id="PRO_5005129446" description="Pectinesterase" evidence="4">
    <location>
        <begin position="29"/>
        <end position="707"/>
    </location>
</feature>
<dbReference type="InterPro" id="IPR008928">
    <property type="entry name" value="6-hairpin_glycosidase_sf"/>
</dbReference>
<comment type="catalytic activity">
    <reaction evidence="4">
        <text>[(1-&gt;4)-alpha-D-galacturonosyl methyl ester](n) + n H2O = [(1-&gt;4)-alpha-D-galacturonosyl](n) + n methanol + n H(+)</text>
        <dbReference type="Rhea" id="RHEA:22380"/>
        <dbReference type="Rhea" id="RHEA-COMP:14570"/>
        <dbReference type="Rhea" id="RHEA-COMP:14573"/>
        <dbReference type="ChEBI" id="CHEBI:15377"/>
        <dbReference type="ChEBI" id="CHEBI:15378"/>
        <dbReference type="ChEBI" id="CHEBI:17790"/>
        <dbReference type="ChEBI" id="CHEBI:140522"/>
        <dbReference type="ChEBI" id="CHEBI:140523"/>
        <dbReference type="EC" id="3.1.1.11"/>
    </reaction>
</comment>
<accession>F3PTH8</accession>
<dbReference type="InterPro" id="IPR012341">
    <property type="entry name" value="6hp_glycosidase-like_sf"/>
</dbReference>
<gene>
    <name evidence="6" type="ORF">HMPREF9446_02046</name>
</gene>
<dbReference type="PANTHER" id="PTHR33886">
    <property type="entry name" value="UNSATURATED RHAMNOGALACTURONAN HYDROLASE (EUROFUNG)"/>
    <property type="match status" value="1"/>
</dbReference>
<evidence type="ECO:0000256" key="1">
    <source>
        <dbReference type="ARBA" id="ARBA00022801"/>
    </source>
</evidence>
<dbReference type="Pfam" id="PF01095">
    <property type="entry name" value="Pectinesterase"/>
    <property type="match status" value="1"/>
</dbReference>
<dbReference type="SUPFAM" id="SSF48208">
    <property type="entry name" value="Six-hairpin glycosidases"/>
    <property type="match status" value="1"/>
</dbReference>
<dbReference type="PANTHER" id="PTHR33886:SF8">
    <property type="entry name" value="UNSATURATED RHAMNOGALACTURONAN HYDROLASE (EUROFUNG)"/>
    <property type="match status" value="1"/>
</dbReference>
<dbReference type="GO" id="GO:0030599">
    <property type="term" value="F:pectinesterase activity"/>
    <property type="evidence" value="ECO:0007669"/>
    <property type="project" value="UniProtKB-UniRule"/>
</dbReference>